<dbReference type="EMBL" id="JAEPES010000001">
    <property type="protein sequence ID" value="MBK4347009.1"/>
    <property type="molecule type" value="Genomic_DNA"/>
</dbReference>
<gene>
    <name evidence="1" type="ORF">IV501_05125</name>
    <name evidence="2" type="ORF">IV501_09500</name>
</gene>
<dbReference type="Proteomes" id="UP000636458">
    <property type="component" value="Unassembled WGS sequence"/>
</dbReference>
<organism evidence="2 3">
    <name type="scientific">Lacisediminihabitans changchengi</name>
    <dbReference type="NCBI Taxonomy" id="2787634"/>
    <lineage>
        <taxon>Bacteria</taxon>
        <taxon>Bacillati</taxon>
        <taxon>Actinomycetota</taxon>
        <taxon>Actinomycetes</taxon>
        <taxon>Micrococcales</taxon>
        <taxon>Microbacteriaceae</taxon>
        <taxon>Lacisediminihabitans</taxon>
    </lineage>
</organism>
<evidence type="ECO:0000313" key="1">
    <source>
        <dbReference type="EMBL" id="MBK4347009.1"/>
    </source>
</evidence>
<evidence type="ECO:0000313" key="2">
    <source>
        <dbReference type="EMBL" id="MBK4347868.1"/>
    </source>
</evidence>
<dbReference type="RefSeq" id="WP_200555280.1">
    <property type="nucleotide sequence ID" value="NZ_JAEPES010000001.1"/>
</dbReference>
<reference evidence="2" key="1">
    <citation type="submission" date="2021-01" db="EMBL/GenBank/DDBJ databases">
        <title>Lacisediminihabitans sp. nov. strain G11-30, isolated from Antarctic Soil.</title>
        <authorList>
            <person name="Li J."/>
        </authorList>
    </citation>
    <scope>NUCLEOTIDE SEQUENCE</scope>
    <source>
        <strain evidence="2">G11-30</strain>
    </source>
</reference>
<name>A0A934W2F7_9MICO</name>
<accession>A0A934W2F7</accession>
<evidence type="ECO:0000313" key="3">
    <source>
        <dbReference type="Proteomes" id="UP000636458"/>
    </source>
</evidence>
<proteinExistence type="predicted"/>
<keyword evidence="3" id="KW-1185">Reference proteome</keyword>
<dbReference type="EMBL" id="JAEPES010000003">
    <property type="protein sequence ID" value="MBK4347868.1"/>
    <property type="molecule type" value="Genomic_DNA"/>
</dbReference>
<sequence length="362" mass="38312">MSKFGWNRRSATSATVTIVVAGALVLGGVVPAQALDSSDISDPTATLAVIAPELLAETSTEAPVDIEKPLGDDAAIVSVGTAKATDESTSGALDGSGGGVRFSIEYATETVSVDSGITVVASQSADVNAYVQPTASGVRVLTAINSATAPTHYDYHFDVPADTKLVEGAGVSYLESGDHVLGTISEPWAIDSAGRKLPTSYSWNDGVLTQNVDLSAPDLEFPVLADPAWSYAYTYAVTKTAAQAKSLLKRCFNCYFPVDGAPRGFPVANQLLPLHVGPGNFECRFKREITSTNYFGFQFDATKNHVDGYGSNVVFEFKLVGGNKRLVVSAYIVNDSWWLHNGAYEQGALTNWRNFASNISAG</sequence>
<dbReference type="AlphaFoldDB" id="A0A934W2F7"/>
<comment type="caution">
    <text evidence="2">The sequence shown here is derived from an EMBL/GenBank/DDBJ whole genome shotgun (WGS) entry which is preliminary data.</text>
</comment>
<protein>
    <submittedName>
        <fullName evidence="2">Uncharacterized protein</fullName>
    </submittedName>
</protein>